<dbReference type="HOGENOM" id="CLU_1098327_0_0_1"/>
<feature type="compositionally biased region" description="Low complexity" evidence="1">
    <location>
        <begin position="174"/>
        <end position="185"/>
    </location>
</feature>
<feature type="region of interest" description="Disordered" evidence="1">
    <location>
        <begin position="168"/>
        <end position="198"/>
    </location>
</feature>
<feature type="region of interest" description="Disordered" evidence="1">
    <location>
        <begin position="211"/>
        <end position="230"/>
    </location>
</feature>
<organism evidence="2 3">
    <name type="scientific">Beauveria bassiana D1-5</name>
    <dbReference type="NCBI Taxonomy" id="1245745"/>
    <lineage>
        <taxon>Eukaryota</taxon>
        <taxon>Fungi</taxon>
        <taxon>Dikarya</taxon>
        <taxon>Ascomycota</taxon>
        <taxon>Pezizomycotina</taxon>
        <taxon>Sordariomycetes</taxon>
        <taxon>Hypocreomycetidae</taxon>
        <taxon>Hypocreales</taxon>
        <taxon>Cordycipitaceae</taxon>
        <taxon>Beauveria</taxon>
    </lineage>
</organism>
<accession>A0A0A2W0Y0</accession>
<dbReference type="AlphaFoldDB" id="A0A0A2W0Y0"/>
<sequence>MPPTTPDMSKLRPSHAHLEISQPCHSASQTWVSNTRHDSTQVIRPLAYPLLLSNALQPVRTRRSLQRECHTSQGCAPRLVPSLPALPACPRFPPLGEAGAATPLKAVVKLKRLCRPTMLCLCAVFFRSAPCTPSSSLDRQPLAWRPWTSRQRLGQSLPFACLPGLRPPARPPARESAPPVSSLSPSSPPTDSDRHISSDPTVLVPRQLISSHTSPAHQRHHTSPRPCPVQHLAAGAHEPCKFLDRCHIKIAAN</sequence>
<reference evidence="2 3" key="1">
    <citation type="submission" date="2012-10" db="EMBL/GenBank/DDBJ databases">
        <title>Genome sequencing and analysis of entomopathogenic fungi Beauveria bassiana D1-5.</title>
        <authorList>
            <person name="Li Q."/>
            <person name="Wang L."/>
            <person name="Zhang Z."/>
            <person name="Wang Q."/>
            <person name="Ren J."/>
            <person name="Wang M."/>
            <person name="Xu W."/>
            <person name="Wang J."/>
            <person name="Lu Y."/>
            <person name="Du Q."/>
            <person name="Sun Z."/>
        </authorList>
    </citation>
    <scope>NUCLEOTIDE SEQUENCE [LARGE SCALE GENOMIC DNA]</scope>
    <source>
        <strain evidence="2 3">D1-5</strain>
    </source>
</reference>
<evidence type="ECO:0000256" key="1">
    <source>
        <dbReference type="SAM" id="MobiDB-lite"/>
    </source>
</evidence>
<proteinExistence type="predicted"/>
<name>A0A0A2W0Y0_BEABA</name>
<dbReference type="Proteomes" id="UP000030106">
    <property type="component" value="Unassembled WGS sequence"/>
</dbReference>
<protein>
    <submittedName>
        <fullName evidence="2">Uncharacterized protein</fullName>
    </submittedName>
</protein>
<evidence type="ECO:0000313" key="2">
    <source>
        <dbReference type="EMBL" id="KGQ12085.1"/>
    </source>
</evidence>
<gene>
    <name evidence="2" type="ORF">BBAD15_g2174</name>
</gene>
<evidence type="ECO:0000313" key="3">
    <source>
        <dbReference type="Proteomes" id="UP000030106"/>
    </source>
</evidence>
<dbReference type="EMBL" id="ANFO01000145">
    <property type="protein sequence ID" value="KGQ12085.1"/>
    <property type="molecule type" value="Genomic_DNA"/>
</dbReference>
<comment type="caution">
    <text evidence="2">The sequence shown here is derived from an EMBL/GenBank/DDBJ whole genome shotgun (WGS) entry which is preliminary data.</text>
</comment>